<accession>Q16N55</accession>
<reference evidence="2" key="2">
    <citation type="journal article" date="2007" name="Science">
        <title>Genome sequence of Aedes aegypti, a major arbovirus vector.</title>
        <authorList>
            <person name="Nene V."/>
            <person name="Wortman J.R."/>
            <person name="Lawson D."/>
            <person name="Haas B."/>
            <person name="Kodira C."/>
            <person name="Tu Z.J."/>
            <person name="Loftus B."/>
            <person name="Xi Z."/>
            <person name="Megy K."/>
            <person name="Grabherr M."/>
            <person name="Ren Q."/>
            <person name="Zdobnov E.M."/>
            <person name="Lobo N.F."/>
            <person name="Campbell K.S."/>
            <person name="Brown S.E."/>
            <person name="Bonaldo M.F."/>
            <person name="Zhu J."/>
            <person name="Sinkins S.P."/>
            <person name="Hogenkamp D.G."/>
            <person name="Amedeo P."/>
            <person name="Arensburger P."/>
            <person name="Atkinson P.W."/>
            <person name="Bidwell S."/>
            <person name="Biedler J."/>
            <person name="Birney E."/>
            <person name="Bruggner R.V."/>
            <person name="Costas J."/>
            <person name="Coy M.R."/>
            <person name="Crabtree J."/>
            <person name="Crawford M."/>
            <person name="Debruyn B."/>
            <person name="Decaprio D."/>
            <person name="Eiglmeier K."/>
            <person name="Eisenstadt E."/>
            <person name="El-Dorry H."/>
            <person name="Gelbart W.M."/>
            <person name="Gomes S.L."/>
            <person name="Hammond M."/>
            <person name="Hannick L.I."/>
            <person name="Hogan J.R."/>
            <person name="Holmes M.H."/>
            <person name="Jaffe D."/>
            <person name="Johnston J.S."/>
            <person name="Kennedy R.C."/>
            <person name="Koo H."/>
            <person name="Kravitz S."/>
            <person name="Kriventseva E.V."/>
            <person name="Kulp D."/>
            <person name="Labutti K."/>
            <person name="Lee E."/>
            <person name="Li S."/>
            <person name="Lovin D.D."/>
            <person name="Mao C."/>
            <person name="Mauceli E."/>
            <person name="Menck C.F."/>
            <person name="Miller J.R."/>
            <person name="Montgomery P."/>
            <person name="Mori A."/>
            <person name="Nascimento A.L."/>
            <person name="Naveira H.F."/>
            <person name="Nusbaum C."/>
            <person name="O'leary S."/>
            <person name="Orvis J."/>
            <person name="Pertea M."/>
            <person name="Quesneville H."/>
            <person name="Reidenbach K.R."/>
            <person name="Rogers Y.H."/>
            <person name="Roth C.W."/>
            <person name="Schneider J.R."/>
            <person name="Schatz M."/>
            <person name="Shumway M."/>
            <person name="Stanke M."/>
            <person name="Stinson E.O."/>
            <person name="Tubio J.M."/>
            <person name="Vanzee J.P."/>
            <person name="Verjovski-Almeida S."/>
            <person name="Werner D."/>
            <person name="White O."/>
            <person name="Wyder S."/>
            <person name="Zeng Q."/>
            <person name="Zhao Q."/>
            <person name="Zhao Y."/>
            <person name="Hill C.A."/>
            <person name="Raikhel A.S."/>
            <person name="Soares M.B."/>
            <person name="Knudson D.L."/>
            <person name="Lee N.H."/>
            <person name="Galagan J."/>
            <person name="Salzberg S.L."/>
            <person name="Paulsen I.T."/>
            <person name="Dimopoulos G."/>
            <person name="Collins F.H."/>
            <person name="Birren B."/>
            <person name="Fraser-Liggett C.M."/>
            <person name="Severson D.W."/>
        </authorList>
    </citation>
    <scope>NUCLEOTIDE SEQUENCE [LARGE SCALE GENOMIC DNA]</scope>
    <source>
        <strain evidence="2">Liverpool</strain>
    </source>
</reference>
<protein>
    <submittedName>
        <fullName evidence="2">AAEL012082-PA</fullName>
    </submittedName>
</protein>
<dbReference type="VEuPathDB" id="VectorBase:AAEL012082"/>
<gene>
    <name evidence="2" type="ORF">AaeL_AAEL012082</name>
</gene>
<dbReference type="PaxDb" id="7159-AAEL012082-PA"/>
<proteinExistence type="predicted"/>
<feature type="compositionally biased region" description="Low complexity" evidence="1">
    <location>
        <begin position="562"/>
        <end position="580"/>
    </location>
</feature>
<evidence type="ECO:0000313" key="3">
    <source>
        <dbReference type="Proteomes" id="UP000682892"/>
    </source>
</evidence>
<reference evidence="2" key="1">
    <citation type="submission" date="2005-10" db="EMBL/GenBank/DDBJ databases">
        <authorList>
            <person name="Loftus B.J."/>
            <person name="Nene V.M."/>
            <person name="Hannick L.I."/>
            <person name="Bidwell S."/>
            <person name="Haas B."/>
            <person name="Amedeo P."/>
            <person name="Orvis J."/>
            <person name="Wortman J.R."/>
            <person name="White O.R."/>
            <person name="Salzberg S."/>
            <person name="Shumway M."/>
            <person name="Koo H."/>
            <person name="Zhao Y."/>
            <person name="Holmes M."/>
            <person name="Miller J."/>
            <person name="Schatz M."/>
            <person name="Pop M."/>
            <person name="Pai G."/>
            <person name="Utterback T."/>
            <person name="Rogers Y.-H."/>
            <person name="Kravitz S."/>
            <person name="Fraser C.M."/>
        </authorList>
    </citation>
    <scope>NUCLEOTIDE SEQUENCE</scope>
    <source>
        <strain evidence="2">Liverpool</strain>
    </source>
</reference>
<sequence>MAQIVQKYKSSNYIGCCVIGSLLAEKNVTQELTTKEKRQTDHETRTAPQAANRRQQQHQPSGGYYQDPDAAAHYYAQQAGGQLLFRPHQLKAGHEQVQELPAEYISLLQQLADHQNHAAPAKQPKHHSYDVQNAQTEQYYQQQQQHHSQQQHQQQQQQQQQAAQLHHPSAQHNQIQYITEEEYAQILKHAQAQNHQAAAQSHYARPAGKQESPKYRPSVQLLETGQEHGQAYAQQEPEQPYRIQYKSIQPTGSVTPVSKPISAFSFEKELAKLVESNRPIAYHPAGPHRPSERGPHDGPRYVVNPQSHEYAYAPIPSNEHAPKQSIKAQYIAPFAQLHSGPKLSAAHLQVGPHKFADSPAPKYQFIQQEAPVKGHAPQQYLTEVSPKYAQHAPEKQPSGTPSPKIQYYVPKEKNLQIYYPQQVTEKQPTEQHTSQHPMKIVDAPQLQHEKPHKQVQTNRPKAQYTARDKQAEQSQQAVQKSKDSEVPSRSAIYVSQQTGVSPSPVPAEQPSQERQPQPQHHKIPPKIDRPLTQEEFQALVDAGYSVVPVPVPVPVPASQYHAQQQAAAARASANAPSPSARHGPVPQASRYHQHQIAAENNPSQVITYLRPLHIDPFSAGVRGPNKAAP</sequence>
<feature type="region of interest" description="Disordered" evidence="1">
    <location>
        <begin position="387"/>
        <end position="406"/>
    </location>
</feature>
<name>Q16N55_AEDAE</name>
<dbReference type="HOGENOM" id="CLU_434918_0_0_1"/>
<feature type="compositionally biased region" description="Basic and acidic residues" evidence="1">
    <location>
        <begin position="33"/>
        <end position="45"/>
    </location>
</feature>
<dbReference type="AlphaFoldDB" id="Q16N55"/>
<dbReference type="Proteomes" id="UP000682892">
    <property type="component" value="Unassembled WGS sequence"/>
</dbReference>
<organism evidence="2 3">
    <name type="scientific">Aedes aegypti</name>
    <name type="common">Yellowfever mosquito</name>
    <name type="synonym">Culex aegypti</name>
    <dbReference type="NCBI Taxonomy" id="7159"/>
    <lineage>
        <taxon>Eukaryota</taxon>
        <taxon>Metazoa</taxon>
        <taxon>Ecdysozoa</taxon>
        <taxon>Arthropoda</taxon>
        <taxon>Hexapoda</taxon>
        <taxon>Insecta</taxon>
        <taxon>Pterygota</taxon>
        <taxon>Neoptera</taxon>
        <taxon>Endopterygota</taxon>
        <taxon>Diptera</taxon>
        <taxon>Nematocera</taxon>
        <taxon>Culicoidea</taxon>
        <taxon>Culicidae</taxon>
        <taxon>Culicinae</taxon>
        <taxon>Aedini</taxon>
        <taxon>Aedes</taxon>
        <taxon>Stegomyia</taxon>
    </lineage>
</organism>
<feature type="region of interest" description="Disordered" evidence="1">
    <location>
        <begin position="444"/>
        <end position="528"/>
    </location>
</feature>
<feature type="region of interest" description="Disordered" evidence="1">
    <location>
        <begin position="138"/>
        <end position="171"/>
    </location>
</feature>
<feature type="region of interest" description="Disordered" evidence="1">
    <location>
        <begin position="33"/>
        <end position="68"/>
    </location>
</feature>
<feature type="region of interest" description="Disordered" evidence="1">
    <location>
        <begin position="562"/>
        <end position="599"/>
    </location>
</feature>
<reference evidence="2" key="3">
    <citation type="submission" date="2012-09" db="EMBL/GenBank/DDBJ databases">
        <authorList>
            <consortium name="VectorBase"/>
        </authorList>
    </citation>
    <scope>NUCLEOTIDE SEQUENCE</scope>
    <source>
        <strain evidence="2">Liverpool</strain>
    </source>
</reference>
<dbReference type="EMBL" id="CH477837">
    <property type="protein sequence ID" value="EAT35787.1"/>
    <property type="molecule type" value="Genomic_DNA"/>
</dbReference>
<dbReference type="OMA" id="PIDYPAH"/>
<dbReference type="eggNOG" id="ENOG502TBIB">
    <property type="taxonomic scope" value="Eukaryota"/>
</dbReference>
<dbReference type="STRING" id="7159.Q16N55"/>
<dbReference type="PhylomeDB" id="Q16N55"/>
<evidence type="ECO:0000313" key="2">
    <source>
        <dbReference type="EMBL" id="EAT35787.1"/>
    </source>
</evidence>
<evidence type="ECO:0000256" key="1">
    <source>
        <dbReference type="SAM" id="MobiDB-lite"/>
    </source>
</evidence>
<feature type="compositionally biased region" description="Polar residues" evidence="1">
    <location>
        <begin position="46"/>
        <end position="60"/>
    </location>
</feature>
<feature type="compositionally biased region" description="Low complexity" evidence="1">
    <location>
        <begin position="506"/>
        <end position="518"/>
    </location>
</feature>